<dbReference type="Proteomes" id="UP000177602">
    <property type="component" value="Unassembled WGS sequence"/>
</dbReference>
<gene>
    <name evidence="3" type="ORF">A2818_00170</name>
</gene>
<feature type="region of interest" description="Disordered" evidence="2">
    <location>
        <begin position="636"/>
        <end position="655"/>
    </location>
</feature>
<dbReference type="STRING" id="1801737.A2818_00170"/>
<protein>
    <submittedName>
        <fullName evidence="3">Uncharacterized protein</fullName>
    </submittedName>
</protein>
<evidence type="ECO:0000256" key="1">
    <source>
        <dbReference type="SAM" id="Coils"/>
    </source>
</evidence>
<keyword evidence="1" id="KW-0175">Coiled coil</keyword>
<feature type="region of interest" description="Disordered" evidence="2">
    <location>
        <begin position="796"/>
        <end position="815"/>
    </location>
</feature>
<feature type="region of interest" description="Disordered" evidence="2">
    <location>
        <begin position="746"/>
        <end position="791"/>
    </location>
</feature>
<feature type="coiled-coil region" evidence="1">
    <location>
        <begin position="523"/>
        <end position="550"/>
    </location>
</feature>
<sequence length="815" mass="90187">MKTGNMTIKFISVLLVISILMPAVLFAKPQKAEAFWFATWLTDVGTTTTAVSTTAGTGVNTASLGLQIKDFAKEIGKQILMHIAAKLLQDMTKSTLNWINTGYWGNPLFVENPKSFFKDIAKYEIKILVDIFGYDSRLYPFGKDFALNAIYSYKRKLSDNAQYSLNQLFTDPILQRNYINDFNVGGWYGFMTNTQYPQNNYFGFQMLATEALADRLNGIAQNNIEKVNKALDQGMGFLSPQTCADNGGANEYNRSLTNQFKRPSYKSTVIYKFEPTVSNTGNDAEEYERQKAAYDQKYEEFRAADQAAWTRNNTCKNLVSTTPGSVVGNTVMSALASGQRLTELGATMGNSISALVDALLNKFTQKGLNALASKVNQLPPKDDWSYYGQTLGSPVDGSNTAWDAGPDEVVILNDFKQTVEDGINNTNTEIDLMNEIAQLISQIWPKARELDICIPGPNMGWQERLAEEMSRNSKELQGKLNDDDGKKSAQADLAFRELKFAVNFFKDWIKNKMMTELPNSIIYLDAVDEIKDLSQQSEELTDKKRLKTQALARLKAIQTALSDTDRFSTQPVPGSNTEKVLISLKKQYNATRDAISNTATIEDTRNELAVAQDKLNKLNALLNNPLNDPSPGCLAERKAKGWTSPSLSGQGSSYRDQGTEQNLFCDFPIQGGYDHESFRHANDNGNGKGVTHPEVPYVNAKDVLKWARWGGIFGNYTADINMNCNIIYKANILDYKGNIPGTTNLTEPYIPLPDEPGEEEGGGGEDEGGGGENGTPPHPNYANPPGVCATDDEIAGFLENNPDDSYRLPSAFPCN</sequence>
<evidence type="ECO:0000313" key="3">
    <source>
        <dbReference type="EMBL" id="OGI63208.1"/>
    </source>
</evidence>
<dbReference type="AlphaFoldDB" id="A0A1F6V0R7"/>
<proteinExistence type="predicted"/>
<feature type="compositionally biased region" description="Polar residues" evidence="2">
    <location>
        <begin position="643"/>
        <end position="655"/>
    </location>
</feature>
<dbReference type="EMBL" id="MFTN01000010">
    <property type="protein sequence ID" value="OGI63208.1"/>
    <property type="molecule type" value="Genomic_DNA"/>
</dbReference>
<feature type="compositionally biased region" description="Acidic residues" evidence="2">
    <location>
        <begin position="755"/>
        <end position="769"/>
    </location>
</feature>
<organism evidence="3 4">
    <name type="scientific">Candidatus Nomurabacteria bacterium RIFCSPHIGHO2_01_FULL_40_12</name>
    <dbReference type="NCBI Taxonomy" id="1801737"/>
    <lineage>
        <taxon>Bacteria</taxon>
        <taxon>Candidatus Nomuraibacteriota</taxon>
    </lineage>
</organism>
<feature type="coiled-coil region" evidence="1">
    <location>
        <begin position="277"/>
        <end position="304"/>
    </location>
</feature>
<evidence type="ECO:0000256" key="2">
    <source>
        <dbReference type="SAM" id="MobiDB-lite"/>
    </source>
</evidence>
<reference evidence="3 4" key="1">
    <citation type="journal article" date="2016" name="Nat. Commun.">
        <title>Thousands of microbial genomes shed light on interconnected biogeochemical processes in an aquifer system.</title>
        <authorList>
            <person name="Anantharaman K."/>
            <person name="Brown C.T."/>
            <person name="Hug L.A."/>
            <person name="Sharon I."/>
            <person name="Castelle C.J."/>
            <person name="Probst A.J."/>
            <person name="Thomas B.C."/>
            <person name="Singh A."/>
            <person name="Wilkins M.J."/>
            <person name="Karaoz U."/>
            <person name="Brodie E.L."/>
            <person name="Williams K.H."/>
            <person name="Hubbard S.S."/>
            <person name="Banfield J.F."/>
        </authorList>
    </citation>
    <scope>NUCLEOTIDE SEQUENCE [LARGE SCALE GENOMIC DNA]</scope>
</reference>
<evidence type="ECO:0000313" key="4">
    <source>
        <dbReference type="Proteomes" id="UP000177602"/>
    </source>
</evidence>
<comment type="caution">
    <text evidence="3">The sequence shown here is derived from an EMBL/GenBank/DDBJ whole genome shotgun (WGS) entry which is preliminary data.</text>
</comment>
<name>A0A1F6V0R7_9BACT</name>
<accession>A0A1F6V0R7</accession>